<dbReference type="InterPro" id="IPR011009">
    <property type="entry name" value="Kinase-like_dom_sf"/>
</dbReference>
<feature type="region of interest" description="Disordered" evidence="1">
    <location>
        <begin position="573"/>
        <end position="622"/>
    </location>
</feature>
<dbReference type="SMART" id="SM00220">
    <property type="entry name" value="S_TKc"/>
    <property type="match status" value="1"/>
</dbReference>
<proteinExistence type="predicted"/>
<reference evidence="3" key="1">
    <citation type="journal article" date="2020" name="Stud. Mycol.">
        <title>101 Dothideomycetes genomes: a test case for predicting lifestyles and emergence of pathogens.</title>
        <authorList>
            <person name="Haridas S."/>
            <person name="Albert R."/>
            <person name="Binder M."/>
            <person name="Bloem J."/>
            <person name="Labutti K."/>
            <person name="Salamov A."/>
            <person name="Andreopoulos B."/>
            <person name="Baker S."/>
            <person name="Barry K."/>
            <person name="Bills G."/>
            <person name="Bluhm B."/>
            <person name="Cannon C."/>
            <person name="Castanera R."/>
            <person name="Culley D."/>
            <person name="Daum C."/>
            <person name="Ezra D."/>
            <person name="Gonzalez J."/>
            <person name="Henrissat B."/>
            <person name="Kuo A."/>
            <person name="Liang C."/>
            <person name="Lipzen A."/>
            <person name="Lutzoni F."/>
            <person name="Magnuson J."/>
            <person name="Mondo S."/>
            <person name="Nolan M."/>
            <person name="Ohm R."/>
            <person name="Pangilinan J."/>
            <person name="Park H.-J."/>
            <person name="Ramirez L."/>
            <person name="Alfaro M."/>
            <person name="Sun H."/>
            <person name="Tritt A."/>
            <person name="Yoshinaga Y."/>
            <person name="Zwiers L.-H."/>
            <person name="Turgeon B."/>
            <person name="Goodwin S."/>
            <person name="Spatafora J."/>
            <person name="Crous P."/>
            <person name="Grigoriev I."/>
        </authorList>
    </citation>
    <scope>NUCLEOTIDE SEQUENCE</scope>
    <source>
        <strain evidence="3">CBS 473.64</strain>
    </source>
</reference>
<dbReference type="AlphaFoldDB" id="A0A6A6RSS1"/>
<dbReference type="SUPFAM" id="SSF56112">
    <property type="entry name" value="Protein kinase-like (PK-like)"/>
    <property type="match status" value="1"/>
</dbReference>
<dbReference type="PANTHER" id="PTHR44305">
    <property type="entry name" value="SI:DKEY-192D15.2-RELATED"/>
    <property type="match status" value="1"/>
</dbReference>
<dbReference type="GO" id="GO:0005524">
    <property type="term" value="F:ATP binding"/>
    <property type="evidence" value="ECO:0007669"/>
    <property type="project" value="InterPro"/>
</dbReference>
<organism evidence="3 4">
    <name type="scientific">Massarina eburnea CBS 473.64</name>
    <dbReference type="NCBI Taxonomy" id="1395130"/>
    <lineage>
        <taxon>Eukaryota</taxon>
        <taxon>Fungi</taxon>
        <taxon>Dikarya</taxon>
        <taxon>Ascomycota</taxon>
        <taxon>Pezizomycotina</taxon>
        <taxon>Dothideomycetes</taxon>
        <taxon>Pleosporomycetidae</taxon>
        <taxon>Pleosporales</taxon>
        <taxon>Massarineae</taxon>
        <taxon>Massarinaceae</taxon>
        <taxon>Massarina</taxon>
    </lineage>
</organism>
<feature type="domain" description="Protein kinase" evidence="2">
    <location>
        <begin position="180"/>
        <end position="490"/>
    </location>
</feature>
<name>A0A6A6RSS1_9PLEO</name>
<dbReference type="InterPro" id="IPR053083">
    <property type="entry name" value="TF_kinase-domain_protein"/>
</dbReference>
<sequence>MATAPPTSRGLHWKGKPIPDSIARTTPPRASGHVDYSDYISGDLHTSDLRRRHPDPWYRPAPNSYRPGRPSLRKWPSEELHHWADIECQTTYGQDDDDYEPRPRSLTITVIGHLDYTVLGSPPDFDGHLSTTLDPPDQYELFVAEGAPYEYSYLHKRPASPLQIVSKRGGENNADVGEWYRTAKPMVEHSLNPVQLFVLTDEEQNLRDIKVVKPLGINKDEKNDDWGKSNDPRELFLNKIVLKVTDADDTLTKMVHHSYHHSMIRSKEPLVHYLYFDYRKLGSLDSLWRLHQQQSRRSAQDQIASPYLPESFLWLVFYNLAEACDGQEGFMQVDIKPQNILLGAPKHSLKSFPHPQLADLELYYRTGVEYMFTDEYQKGTPGWQAPEQIINDGLFVNENVRTDVWQIGLVIFGLMRNADGHGWFAGKWGEEANVEPNDVENEMKRSDEGLKYDGLYSHRLENLVTECLQQDCLKRPRITNLRDRASNGLFHETQKYDAYVSKAKQTGSGIPSELEVPLLKDHFLRDKPYKGHLQGHVYGKRKPRRNINPYLPIGGNPVDAKLEAKDVRLVRERNDWQEPAKSPRNVAAPARPAYGGGAWGGHPVGSWKPYPGGGRKRKRAAG</sequence>
<evidence type="ECO:0000256" key="1">
    <source>
        <dbReference type="SAM" id="MobiDB-lite"/>
    </source>
</evidence>
<dbReference type="OrthoDB" id="3800108at2759"/>
<dbReference type="Proteomes" id="UP000799753">
    <property type="component" value="Unassembled WGS sequence"/>
</dbReference>
<dbReference type="Pfam" id="PF00069">
    <property type="entry name" value="Pkinase"/>
    <property type="match status" value="1"/>
</dbReference>
<dbReference type="InterPro" id="IPR000719">
    <property type="entry name" value="Prot_kinase_dom"/>
</dbReference>
<gene>
    <name evidence="3" type="ORF">P280DRAFT_482875</name>
</gene>
<protein>
    <recommendedName>
        <fullName evidence="2">Protein kinase domain-containing protein</fullName>
    </recommendedName>
</protein>
<feature type="region of interest" description="Disordered" evidence="1">
    <location>
        <begin position="1"/>
        <end position="36"/>
    </location>
</feature>
<accession>A0A6A6RSS1</accession>
<evidence type="ECO:0000313" key="4">
    <source>
        <dbReference type="Proteomes" id="UP000799753"/>
    </source>
</evidence>
<dbReference type="Gene3D" id="1.10.510.10">
    <property type="entry name" value="Transferase(Phosphotransferase) domain 1"/>
    <property type="match status" value="1"/>
</dbReference>
<dbReference type="PROSITE" id="PS50011">
    <property type="entry name" value="PROTEIN_KINASE_DOM"/>
    <property type="match status" value="1"/>
</dbReference>
<feature type="compositionally biased region" description="Gly residues" evidence="1">
    <location>
        <begin position="594"/>
        <end position="603"/>
    </location>
</feature>
<dbReference type="GO" id="GO:0004672">
    <property type="term" value="F:protein kinase activity"/>
    <property type="evidence" value="ECO:0007669"/>
    <property type="project" value="InterPro"/>
</dbReference>
<evidence type="ECO:0000259" key="2">
    <source>
        <dbReference type="PROSITE" id="PS50011"/>
    </source>
</evidence>
<evidence type="ECO:0000313" key="3">
    <source>
        <dbReference type="EMBL" id="KAF2637423.1"/>
    </source>
</evidence>
<dbReference type="EMBL" id="MU006793">
    <property type="protein sequence ID" value="KAF2637423.1"/>
    <property type="molecule type" value="Genomic_DNA"/>
</dbReference>
<keyword evidence="4" id="KW-1185">Reference proteome</keyword>